<gene>
    <name evidence="7" type="ORF">HNP48_003905</name>
</gene>
<dbReference type="InterPro" id="IPR023936">
    <property type="entry name" value="RutE-like"/>
</dbReference>
<name>A0A7X0UAC9_9BURK</name>
<dbReference type="InterPro" id="IPR029479">
    <property type="entry name" value="Nitroreductase"/>
</dbReference>
<evidence type="ECO:0000256" key="2">
    <source>
        <dbReference type="ARBA" id="ARBA00022643"/>
    </source>
</evidence>
<evidence type="ECO:0000256" key="3">
    <source>
        <dbReference type="ARBA" id="ARBA00022857"/>
    </source>
</evidence>
<dbReference type="Pfam" id="PF00881">
    <property type="entry name" value="Nitroreductase"/>
    <property type="match status" value="1"/>
</dbReference>
<protein>
    <recommendedName>
        <fullName evidence="5">Putative NADH dehydrogenase/NAD(P)H nitroreductase HNP48_003905</fullName>
        <ecNumber evidence="5">1.-.-.-</ecNumber>
    </recommendedName>
</protein>
<accession>A0A7X0UAC9</accession>
<dbReference type="EC" id="1.-.-.-" evidence="5"/>
<dbReference type="HAMAP" id="MF_01204">
    <property type="entry name" value="Oxidoreductase_RutE_HadB"/>
    <property type="match status" value="1"/>
</dbReference>
<dbReference type="InterPro" id="IPR050461">
    <property type="entry name" value="Nitroreductase_HadB/RutE"/>
</dbReference>
<dbReference type="PANTHER" id="PTHR43543:SF1">
    <property type="entry name" value="MALONIC SEMIALDEHYDE REDUCTASE RUTE-RELATED"/>
    <property type="match status" value="1"/>
</dbReference>
<evidence type="ECO:0000313" key="8">
    <source>
        <dbReference type="Proteomes" id="UP000575083"/>
    </source>
</evidence>
<dbReference type="SUPFAM" id="SSF55469">
    <property type="entry name" value="FMN-dependent nitroreductase-like"/>
    <property type="match status" value="1"/>
</dbReference>
<comment type="cofactor">
    <cofactor evidence="5">
        <name>FMN</name>
        <dbReference type="ChEBI" id="CHEBI:58210"/>
    </cofactor>
</comment>
<dbReference type="Gene3D" id="3.40.109.10">
    <property type="entry name" value="NADH Oxidase"/>
    <property type="match status" value="1"/>
</dbReference>
<sequence length="194" mass="21282">MLDKAGMDALFHGARSHNGFLDRPVPEALLRDLYDLVKWGPTSANCSPQRILFLATPEAKARLLPALSPGNVAKTTSAPVTCILAYDRRFHEHAEALFPHNPGLYSSFARDERHAETTAFRNATLQAGYFILAARALGLDCGPMSGFDEALVNQTFFPDGRCRVNFLCNLGQGDSARLFGRLPRLAFEQACSVL</sequence>
<keyword evidence="3 5" id="KW-0521">NADP</keyword>
<keyword evidence="4 5" id="KW-0560">Oxidoreductase</keyword>
<dbReference type="Proteomes" id="UP000575083">
    <property type="component" value="Unassembled WGS sequence"/>
</dbReference>
<keyword evidence="1 5" id="KW-0285">Flavoprotein</keyword>
<keyword evidence="5" id="KW-0520">NAD</keyword>
<feature type="domain" description="Nitroreductase" evidence="6">
    <location>
        <begin position="15"/>
        <end position="156"/>
    </location>
</feature>
<organism evidence="7 8">
    <name type="scientific">Acidovorax soli</name>
    <dbReference type="NCBI Taxonomy" id="592050"/>
    <lineage>
        <taxon>Bacteria</taxon>
        <taxon>Pseudomonadati</taxon>
        <taxon>Pseudomonadota</taxon>
        <taxon>Betaproteobacteria</taxon>
        <taxon>Burkholderiales</taxon>
        <taxon>Comamonadaceae</taxon>
        <taxon>Acidovorax</taxon>
    </lineage>
</organism>
<dbReference type="AlphaFoldDB" id="A0A7X0UAC9"/>
<comment type="similarity">
    <text evidence="5">Belongs to the nitroreductase family. HadB/RutE subfamily.</text>
</comment>
<dbReference type="GO" id="GO:0016491">
    <property type="term" value="F:oxidoreductase activity"/>
    <property type="evidence" value="ECO:0007669"/>
    <property type="project" value="UniProtKB-UniRule"/>
</dbReference>
<dbReference type="InterPro" id="IPR000415">
    <property type="entry name" value="Nitroreductase-like"/>
</dbReference>
<evidence type="ECO:0000256" key="5">
    <source>
        <dbReference type="HAMAP-Rule" id="MF_01204"/>
    </source>
</evidence>
<evidence type="ECO:0000313" key="7">
    <source>
        <dbReference type="EMBL" id="MBB6561212.1"/>
    </source>
</evidence>
<keyword evidence="2 5" id="KW-0288">FMN</keyword>
<dbReference type="CDD" id="cd02148">
    <property type="entry name" value="RutE-like"/>
    <property type="match status" value="1"/>
</dbReference>
<evidence type="ECO:0000259" key="6">
    <source>
        <dbReference type="Pfam" id="PF00881"/>
    </source>
</evidence>
<reference evidence="7 8" key="1">
    <citation type="submission" date="2020-08" db="EMBL/GenBank/DDBJ databases">
        <title>Functional genomics of gut bacteria from endangered species of beetles.</title>
        <authorList>
            <person name="Carlos-Shanley C."/>
        </authorList>
    </citation>
    <scope>NUCLEOTIDE SEQUENCE [LARGE SCALE GENOMIC DNA]</scope>
    <source>
        <strain evidence="7 8">S00198</strain>
    </source>
</reference>
<evidence type="ECO:0000256" key="4">
    <source>
        <dbReference type="ARBA" id="ARBA00023002"/>
    </source>
</evidence>
<dbReference type="EMBL" id="JACHLK010000008">
    <property type="protein sequence ID" value="MBB6561212.1"/>
    <property type="molecule type" value="Genomic_DNA"/>
</dbReference>
<comment type="caution">
    <text evidence="7">The sequence shown here is derived from an EMBL/GenBank/DDBJ whole genome shotgun (WGS) entry which is preliminary data.</text>
</comment>
<dbReference type="PANTHER" id="PTHR43543">
    <property type="entry name" value="MALONIC SEMIALDEHYDE REDUCTASE RUTE-RELATED"/>
    <property type="match status" value="1"/>
</dbReference>
<proteinExistence type="inferred from homology"/>
<dbReference type="NCBIfam" id="NF003768">
    <property type="entry name" value="PRK05365.1"/>
    <property type="match status" value="1"/>
</dbReference>
<evidence type="ECO:0000256" key="1">
    <source>
        <dbReference type="ARBA" id="ARBA00022630"/>
    </source>
</evidence>
<dbReference type="RefSeq" id="WP_184860037.1">
    <property type="nucleotide sequence ID" value="NZ_JACHLK010000008.1"/>
</dbReference>
<keyword evidence="8" id="KW-1185">Reference proteome</keyword>